<reference evidence="2 3" key="1">
    <citation type="submission" date="2018-02" db="EMBL/GenBank/DDBJ databases">
        <title>Genomic characterization of three novel Basilisk-like phages infecting Bacillus anthracis.</title>
        <authorList>
            <person name="Farlow J."/>
            <person name="Bolkvadze D."/>
            <person name="Leshkasheli L."/>
            <person name="Kusradze I."/>
            <person name="Kotorashvili A."/>
            <person name="Kotaria N."/>
            <person name="Balarjishvili N."/>
            <person name="Kvachadze L."/>
            <person name="Nikolich M."/>
            <person name="Kutateladze M."/>
        </authorList>
    </citation>
    <scope>NUCLEOTIDE SEQUENCE [LARGE SCALE GENOMIC DNA]</scope>
</reference>
<dbReference type="SMART" id="SM00060">
    <property type="entry name" value="FN3"/>
    <property type="match status" value="2"/>
</dbReference>
<keyword evidence="3" id="KW-1185">Reference proteome</keyword>
<dbReference type="InterPro" id="IPR003961">
    <property type="entry name" value="FN3_dom"/>
</dbReference>
<protein>
    <recommendedName>
        <fullName evidence="1">Fibronectin type-III domain-containing protein</fullName>
    </recommendedName>
</protein>
<dbReference type="InterPro" id="IPR013783">
    <property type="entry name" value="Ig-like_fold"/>
</dbReference>
<evidence type="ECO:0000313" key="3">
    <source>
        <dbReference type="Proteomes" id="UP000262714"/>
    </source>
</evidence>
<dbReference type="PROSITE" id="PS50853">
    <property type="entry name" value="FN3"/>
    <property type="match status" value="1"/>
</dbReference>
<sequence length="593" mass="65001">MGVLEGNSGSSIYVGADSSNYNSATVRIKGLGQPANNYDGFGVYYQIGSGSWDGWSYVTLYNSSSSYETSTVTINGLPPNTRIYFVARANFRGTWYYGGETYLTTPSAPTPSTPTLSIDGVTGKSIRVKVVTGSNTSQVYFDHYESMSSGRYNTLNIGSNTTYYYNFDVPNYSTTYNLDCQAISPEGNRSSWSAKLTFSSGVPTPQISSVNVTNVEGKNAYYLVRVNESTTEVEMDYSWLGAVIDRTEVVNTNDTTFITVTAPSYGEEYSVDFRPRNSSIAGNWTGFIKFRTRPLPVTNLRVTGREKTSITVAFSSSSQGAVKYLCKAFDVLTGSQAASIETTNTIATLTGLTSGREYSLVVWSVSKHGDLDSDAGTKIRDFTRESIAPEVYMEVPTGNTKQITVIARAVDRWSGIDYVRVHVSHRNSTAGWSYITKYPQNVVETENLSFIFTNDGNGLPFQVGETYYFKAEARDKDGNIATTGNYTFVPKNARPVNFSWNVSWVTGQPFSLKASQWNKFTQTVNDFKVYKNQALVSFPTVVTGGILTAAMYNQARTAISEMGGTGLPPAVSKGDRVTPYTLNQIVNALNSIP</sequence>
<proteinExistence type="predicted"/>
<dbReference type="EMBL" id="MG967618">
    <property type="protein sequence ID" value="AXY83208.1"/>
    <property type="molecule type" value="Genomic_DNA"/>
</dbReference>
<dbReference type="Proteomes" id="UP000262714">
    <property type="component" value="Segment"/>
</dbReference>
<dbReference type="SUPFAM" id="SSF49265">
    <property type="entry name" value="Fibronectin type III"/>
    <property type="match status" value="1"/>
</dbReference>
<gene>
    <name evidence="2" type="ORF">vBBBak10_049</name>
</gene>
<name>A0A385IJX3_9CAUD</name>
<evidence type="ECO:0000313" key="2">
    <source>
        <dbReference type="EMBL" id="AXY83208.1"/>
    </source>
</evidence>
<dbReference type="CDD" id="cd00063">
    <property type="entry name" value="FN3"/>
    <property type="match status" value="1"/>
</dbReference>
<dbReference type="Gene3D" id="2.60.40.10">
    <property type="entry name" value="Immunoglobulins"/>
    <property type="match status" value="1"/>
</dbReference>
<dbReference type="InterPro" id="IPR036116">
    <property type="entry name" value="FN3_sf"/>
</dbReference>
<feature type="domain" description="Fibronectin type-III" evidence="1">
    <location>
        <begin position="296"/>
        <end position="390"/>
    </location>
</feature>
<organism evidence="2 3">
    <name type="scientific">Bacillus phage v_B-Bak10</name>
    <dbReference type="NCBI Taxonomy" id="2094736"/>
    <lineage>
        <taxon>Viruses</taxon>
        <taxon>Duplodnaviria</taxon>
        <taxon>Heunggongvirae</taxon>
        <taxon>Uroviricota</taxon>
        <taxon>Caudoviricetes</taxon>
        <taxon>Sejongvirinae</taxon>
        <taxon>Basiliskvirus</taxon>
        <taxon>Basiliskvirus bak10</taxon>
    </lineage>
</organism>
<accession>A0A385IJX3</accession>
<evidence type="ECO:0000259" key="1">
    <source>
        <dbReference type="PROSITE" id="PS50853"/>
    </source>
</evidence>